<dbReference type="Proteomes" id="UP000285712">
    <property type="component" value="Unassembled WGS sequence"/>
</dbReference>
<proteinExistence type="predicted"/>
<reference evidence="1 2" key="1">
    <citation type="submission" date="2018-08" db="EMBL/GenBank/DDBJ databases">
        <title>Aphanomyces genome sequencing and annotation.</title>
        <authorList>
            <person name="Minardi D."/>
            <person name="Oidtmann B."/>
            <person name="Van Der Giezen M."/>
            <person name="Studholme D.J."/>
        </authorList>
    </citation>
    <scope>NUCLEOTIDE SEQUENCE [LARGE SCALE GENOMIC DNA]</scope>
    <source>
        <strain evidence="1 2">Sv</strain>
    </source>
</reference>
<dbReference type="VEuPathDB" id="FungiDB:H257_18946"/>
<dbReference type="AlphaFoldDB" id="A0A3R6XHR1"/>
<evidence type="ECO:0000313" key="1">
    <source>
        <dbReference type="EMBL" id="RHY82412.1"/>
    </source>
</evidence>
<sequence length="820" mass="92623">MPHPSTNKNCQKRYEDLEALFESFFERSVSQKYLEHFTGFRVEITVSSFTFLGAVGAFQREFDKLFNFVKVIKYPVFKYLSNIESSIRHMRTIGPARGRFEHLAKDVFKVPLAFVAQEMGMTSHLCQNYLSRHVTFDNESKVWSWYLDHGHSAPENVGLLDAPVQDEQGAADLAEFRSLYTDEMQELLLDIFLNVYAKCVKSKGSKVYKARDKATGRFSDTNVSLFGLSLRIAEMHKSSWRDTFCSKKKDRLRGLSKDDKCIELRRMVMDRNGVHRSAEVKAECDVRVAVATQPILEGSNVPLFDSDTVSRQVYYTVFSQENVEGDRNRVLNSVSNHSFFNFPRIFDVKCRANSVPRPKQEEAALFDVLCPRTSERKAMVQLRMTTRKKIAIPWADILRVAAMNVAAAVWKEFHRVAWAQVVARVHLEDILPATKMNSAATAVDMAGVLQVAILLAMKTTIDVQWRAILGPATVKVVVGVRPEDTLQATKMNAVVPLWEDFLRSPTAVDTTGVLQVSILLVMKTTIDVQWRAILGPATVKVVAGVHPEDILQATKMNAVVPLWEDFLRSVTAVDTTGVLQVSILLATKTTIDVQWRAILRPATAKVVAGVRPEDILQARTMNAVVPLREDFLRSVGAKIDILRDSCTSFLAAACDVHVLSDEEEAEILAAALFAPMAAEHKSFVFAMPPMMVSKKTKLPVPRLKEEVEALSAELSAKYAKFQPKLRFRDVYASLDAFEVKMRANVQEVDRVEETKEMDDSFMDKRRAVWQRLNSLPKVYVAVDEICELPAAEKYVGLDGLYSVRPVRDDEVKHHMQEMKR</sequence>
<comment type="caution">
    <text evidence="1">The sequence shown here is derived from an EMBL/GenBank/DDBJ whole genome shotgun (WGS) entry which is preliminary data.</text>
</comment>
<name>A0A3R6XHR1_APHAT</name>
<feature type="non-terminal residue" evidence="1">
    <location>
        <position position="820"/>
    </location>
</feature>
<accession>A0A3R6XHR1</accession>
<dbReference type="EMBL" id="QUTG01007564">
    <property type="protein sequence ID" value="RHY82412.1"/>
    <property type="molecule type" value="Genomic_DNA"/>
</dbReference>
<dbReference type="VEuPathDB" id="FungiDB:H257_18944"/>
<evidence type="ECO:0000313" key="2">
    <source>
        <dbReference type="Proteomes" id="UP000285712"/>
    </source>
</evidence>
<organism evidence="1 2">
    <name type="scientific">Aphanomyces astaci</name>
    <name type="common">Crayfish plague agent</name>
    <dbReference type="NCBI Taxonomy" id="112090"/>
    <lineage>
        <taxon>Eukaryota</taxon>
        <taxon>Sar</taxon>
        <taxon>Stramenopiles</taxon>
        <taxon>Oomycota</taxon>
        <taxon>Saprolegniomycetes</taxon>
        <taxon>Saprolegniales</taxon>
        <taxon>Verrucalvaceae</taxon>
        <taxon>Aphanomyces</taxon>
    </lineage>
</organism>
<protein>
    <submittedName>
        <fullName evidence="1">Uncharacterized protein</fullName>
    </submittedName>
</protein>
<gene>
    <name evidence="1" type="ORF">DYB35_007300</name>
</gene>